<dbReference type="AlphaFoldDB" id="A0A8H5MB62"/>
<dbReference type="InterPro" id="IPR039743">
    <property type="entry name" value="6GAL/EXGAL"/>
</dbReference>
<dbReference type="InterPro" id="IPR036047">
    <property type="entry name" value="F-box-like_dom_sf"/>
</dbReference>
<feature type="domain" description="F-box" evidence="2">
    <location>
        <begin position="516"/>
        <end position="564"/>
    </location>
</feature>
<dbReference type="Gene3D" id="1.20.1280.50">
    <property type="match status" value="1"/>
</dbReference>
<dbReference type="Gene3D" id="3.20.20.80">
    <property type="entry name" value="Glycosidases"/>
    <property type="match status" value="1"/>
</dbReference>
<dbReference type="Proteomes" id="UP000518752">
    <property type="component" value="Unassembled WGS sequence"/>
</dbReference>
<dbReference type="GO" id="GO:0004553">
    <property type="term" value="F:hydrolase activity, hydrolyzing O-glycosyl compounds"/>
    <property type="evidence" value="ECO:0007669"/>
    <property type="project" value="InterPro"/>
</dbReference>
<sequence>MPSASLAFLLFAASLIGLQGHVQSATISSSVAQTFEGIGGSGAWWPHDLYNFPDSVKQNLSSLLFSESGLGISSYRYNLGGGGVNVSNPVRAPETPYVSAGVYNFSADPQGIYFLQQASNLGVPILTMFVNSPPAALTSNGASCDGFYVSGSGGAFATYMVDVAEHWREAGINISYISPMNEPDNGFGPIPCGQEGMVVLPTQRAEVINDLWDELDSRGLTGSIGILGDETSWLIEAVPEYPFWLPQVESKVAHVVHHTYDFPSDLGYTAFIDVLKLFTSKPSWMTEVCCSLGSPDGSGKGFSGGYDPTINNALMFSGMVFQSINIGGESHYDFWTLVSNGIGCSPLNNDTCTSTPNPNGFTDGMIYYDADYATNGNFELYLVKHFWTFKHFGNFVKRLSTLDRWPGNQRHPLSGSDASEYTLVVSNSTSYNVIAMNPEATDSTLSLTFPETVCATTAFRTSAEEDFATIQAATGGGSSWSLPLSATSLTTVGDHDAAGVFFQTTTMQNHSDSDAANFLEIFPHEIVLRVLLQLDPVSLARCQMVCKFLHDTITESVSLVYTLELAISHQEDGHSSNLSAQEKLDLLRNQQRHWAKLDWGEELRYEMKRGIWELFGNVLAQHDVDQSFIFVQFPSAHRNIAERTWTVKPEIQGIAQDFVIDPTQDLFILIEIPPLPPIETLSATHPTYHIHILTMSTATKHPLAADSGMLYHDRSLPHLASYSMQISGDFVGILFYANGLLQNEFIIWGWKTGEKKLHLTGDQLLSFSFLSERHILFSTTTVRNACELLIVDFMEEGGERLAFNNITHGVKLAIPTLALHVSPVKFIIRSDPSPDWAPHSDLQIPFHVSHGSEKIFVASLWLHKSAFRHLTLIFTRSALFSHLDAMGPISGSPAVPWEDWGPHSTRINVSYRISSTFDSWACYTYGTKLVLPEQSRRTSDKFIVHLFDFNHRALQKDISEGGILADESVSNIEEVECESRLCVTAPSVSRSGDLFRDEVKTWLPYHWIAKTIPDAQDLSSSMMCSEDSVIVVDVSERSACYRVFTF</sequence>
<evidence type="ECO:0000256" key="1">
    <source>
        <dbReference type="SAM" id="SignalP"/>
    </source>
</evidence>
<dbReference type="PROSITE" id="PS50181">
    <property type="entry name" value="FBOX"/>
    <property type="match status" value="1"/>
</dbReference>
<feature type="chain" id="PRO_5034262093" description="F-box domain-containing protein" evidence="1">
    <location>
        <begin position="25"/>
        <end position="1046"/>
    </location>
</feature>
<dbReference type="Pfam" id="PF14587">
    <property type="entry name" value="Glyco_hydr_30_2"/>
    <property type="match status" value="1"/>
</dbReference>
<dbReference type="InterPro" id="IPR013780">
    <property type="entry name" value="Glyco_hydro_b"/>
</dbReference>
<dbReference type="CDD" id="cd09917">
    <property type="entry name" value="F-box_SF"/>
    <property type="match status" value="1"/>
</dbReference>
<keyword evidence="4" id="KW-1185">Reference proteome</keyword>
<accession>A0A8H5MB62</accession>
<gene>
    <name evidence="3" type="ORF">D9757_006816</name>
</gene>
<dbReference type="Pfam" id="PF12937">
    <property type="entry name" value="F-box-like"/>
    <property type="match status" value="1"/>
</dbReference>
<dbReference type="PANTHER" id="PTHR42767:SF1">
    <property type="entry name" value="ENDO-BETA-1,6-GALACTANASE-LIKE DOMAIN-CONTAINING PROTEIN"/>
    <property type="match status" value="1"/>
</dbReference>
<organism evidence="3 4">
    <name type="scientific">Collybiopsis confluens</name>
    <dbReference type="NCBI Taxonomy" id="2823264"/>
    <lineage>
        <taxon>Eukaryota</taxon>
        <taxon>Fungi</taxon>
        <taxon>Dikarya</taxon>
        <taxon>Basidiomycota</taxon>
        <taxon>Agaricomycotina</taxon>
        <taxon>Agaricomycetes</taxon>
        <taxon>Agaricomycetidae</taxon>
        <taxon>Agaricales</taxon>
        <taxon>Marasmiineae</taxon>
        <taxon>Omphalotaceae</taxon>
        <taxon>Collybiopsis</taxon>
    </lineage>
</organism>
<dbReference type="EMBL" id="JAACJN010000034">
    <property type="protein sequence ID" value="KAF5387231.1"/>
    <property type="molecule type" value="Genomic_DNA"/>
</dbReference>
<protein>
    <recommendedName>
        <fullName evidence="2">F-box domain-containing protein</fullName>
    </recommendedName>
</protein>
<feature type="signal peptide" evidence="1">
    <location>
        <begin position="1"/>
        <end position="24"/>
    </location>
</feature>
<dbReference type="InterPro" id="IPR039514">
    <property type="entry name" value="6GAL-like"/>
</dbReference>
<name>A0A8H5MB62_9AGAR</name>
<dbReference type="InterPro" id="IPR001810">
    <property type="entry name" value="F-box_dom"/>
</dbReference>
<dbReference type="OrthoDB" id="2012278at2759"/>
<dbReference type="PANTHER" id="PTHR42767">
    <property type="entry name" value="ENDO-BETA-1,6-GALACTANASE"/>
    <property type="match status" value="1"/>
</dbReference>
<proteinExistence type="predicted"/>
<comment type="caution">
    <text evidence="3">The sequence shown here is derived from an EMBL/GenBank/DDBJ whole genome shotgun (WGS) entry which is preliminary data.</text>
</comment>
<evidence type="ECO:0000259" key="2">
    <source>
        <dbReference type="PROSITE" id="PS50181"/>
    </source>
</evidence>
<evidence type="ECO:0000313" key="3">
    <source>
        <dbReference type="EMBL" id="KAF5387231.1"/>
    </source>
</evidence>
<dbReference type="InterPro" id="IPR017853">
    <property type="entry name" value="GH"/>
</dbReference>
<dbReference type="SMART" id="SM00256">
    <property type="entry name" value="FBOX"/>
    <property type="match status" value="1"/>
</dbReference>
<reference evidence="3 4" key="1">
    <citation type="journal article" date="2020" name="ISME J.">
        <title>Uncovering the hidden diversity of litter-decomposition mechanisms in mushroom-forming fungi.</title>
        <authorList>
            <person name="Floudas D."/>
            <person name="Bentzer J."/>
            <person name="Ahren D."/>
            <person name="Johansson T."/>
            <person name="Persson P."/>
            <person name="Tunlid A."/>
        </authorList>
    </citation>
    <scope>NUCLEOTIDE SEQUENCE [LARGE SCALE GENOMIC DNA]</scope>
    <source>
        <strain evidence="3 4">CBS 406.79</strain>
    </source>
</reference>
<keyword evidence="1" id="KW-0732">Signal</keyword>
<dbReference type="Gene3D" id="2.60.40.1180">
    <property type="entry name" value="Golgi alpha-mannosidase II"/>
    <property type="match status" value="1"/>
</dbReference>
<dbReference type="SUPFAM" id="SSF51445">
    <property type="entry name" value="(Trans)glycosidases"/>
    <property type="match status" value="1"/>
</dbReference>
<evidence type="ECO:0000313" key="4">
    <source>
        <dbReference type="Proteomes" id="UP000518752"/>
    </source>
</evidence>
<dbReference type="SUPFAM" id="SSF81383">
    <property type="entry name" value="F-box domain"/>
    <property type="match status" value="1"/>
</dbReference>